<dbReference type="SMART" id="SM00406">
    <property type="entry name" value="IGv"/>
    <property type="match status" value="2"/>
</dbReference>
<evidence type="ECO:0000256" key="10">
    <source>
        <dbReference type="ARBA" id="ARBA00022840"/>
    </source>
</evidence>
<feature type="region of interest" description="Disordered" evidence="18">
    <location>
        <begin position="343"/>
        <end position="381"/>
    </location>
</feature>
<dbReference type="OrthoDB" id="6084240at2759"/>
<evidence type="ECO:0000256" key="12">
    <source>
        <dbReference type="ARBA" id="ARBA00023136"/>
    </source>
</evidence>
<dbReference type="EC" id="2.7.10.1" evidence="2"/>
<evidence type="ECO:0000256" key="9">
    <source>
        <dbReference type="ARBA" id="ARBA00022777"/>
    </source>
</evidence>
<evidence type="ECO:0000256" key="19">
    <source>
        <dbReference type="SAM" id="Phobius"/>
    </source>
</evidence>
<dbReference type="InterPro" id="IPR013106">
    <property type="entry name" value="Ig_V-set"/>
</dbReference>
<evidence type="ECO:0000256" key="2">
    <source>
        <dbReference type="ARBA" id="ARBA00011902"/>
    </source>
</evidence>
<dbReference type="GO" id="GO:0005886">
    <property type="term" value="C:plasma membrane"/>
    <property type="evidence" value="ECO:0007669"/>
    <property type="project" value="TreeGrafter"/>
</dbReference>
<evidence type="ECO:0000256" key="17">
    <source>
        <dbReference type="ARBA" id="ARBA00023319"/>
    </source>
</evidence>
<dbReference type="InterPro" id="IPR052615">
    <property type="entry name" value="FGFRL"/>
</dbReference>
<keyword evidence="4" id="KW-0808">Transferase</keyword>
<dbReference type="Pfam" id="PF13927">
    <property type="entry name" value="Ig_3"/>
    <property type="match status" value="1"/>
</dbReference>
<evidence type="ECO:0000256" key="13">
    <source>
        <dbReference type="ARBA" id="ARBA00023137"/>
    </source>
</evidence>
<evidence type="ECO:0000256" key="11">
    <source>
        <dbReference type="ARBA" id="ARBA00022989"/>
    </source>
</evidence>
<comment type="subcellular location">
    <subcellularLocation>
        <location evidence="1">Membrane</location>
        <topology evidence="1">Single-pass membrane protein</topology>
    </subcellularLocation>
</comment>
<dbReference type="Gene3D" id="2.60.40.10">
    <property type="entry name" value="Immunoglobulins"/>
    <property type="match status" value="2"/>
</dbReference>
<dbReference type="SMART" id="SM00409">
    <property type="entry name" value="IG"/>
    <property type="match status" value="2"/>
</dbReference>
<evidence type="ECO:0000256" key="15">
    <source>
        <dbReference type="ARBA" id="ARBA00023170"/>
    </source>
</evidence>
<comment type="caution">
    <text evidence="22">The sequence shown here is derived from an EMBL/GenBank/DDBJ whole genome shotgun (WGS) entry which is preliminary data.</text>
</comment>
<reference evidence="22" key="1">
    <citation type="submission" date="2022-03" db="EMBL/GenBank/DDBJ databases">
        <authorList>
            <person name="Martin C."/>
        </authorList>
    </citation>
    <scope>NUCLEOTIDE SEQUENCE</scope>
</reference>
<evidence type="ECO:0000256" key="3">
    <source>
        <dbReference type="ARBA" id="ARBA00022553"/>
    </source>
</evidence>
<dbReference type="EMBL" id="CAIIXF020000005">
    <property type="protein sequence ID" value="CAH1782898.1"/>
    <property type="molecule type" value="Genomic_DNA"/>
</dbReference>
<keyword evidence="7" id="KW-0677">Repeat</keyword>
<keyword evidence="10" id="KW-0067">ATP-binding</keyword>
<feature type="chain" id="PRO_5035832590" description="receptor protein-tyrosine kinase" evidence="20">
    <location>
        <begin position="17"/>
        <end position="471"/>
    </location>
</feature>
<feature type="region of interest" description="Disordered" evidence="18">
    <location>
        <begin position="452"/>
        <end position="471"/>
    </location>
</feature>
<protein>
    <recommendedName>
        <fullName evidence="2">receptor protein-tyrosine kinase</fullName>
        <ecNumber evidence="2">2.7.10.1</ecNumber>
    </recommendedName>
</protein>
<evidence type="ECO:0000256" key="14">
    <source>
        <dbReference type="ARBA" id="ARBA00023157"/>
    </source>
</evidence>
<keyword evidence="8" id="KW-0547">Nucleotide-binding</keyword>
<dbReference type="PANTHER" id="PTHR19890">
    <property type="entry name" value="FIBROBLAST GROWTH FACTOR RECEPTOR"/>
    <property type="match status" value="1"/>
</dbReference>
<evidence type="ECO:0000256" key="8">
    <source>
        <dbReference type="ARBA" id="ARBA00022741"/>
    </source>
</evidence>
<evidence type="ECO:0000256" key="5">
    <source>
        <dbReference type="ARBA" id="ARBA00022692"/>
    </source>
</evidence>
<evidence type="ECO:0000313" key="22">
    <source>
        <dbReference type="EMBL" id="CAH1782898.1"/>
    </source>
</evidence>
<dbReference type="SMART" id="SM00408">
    <property type="entry name" value="IGc2"/>
    <property type="match status" value="2"/>
</dbReference>
<dbReference type="PROSITE" id="PS50835">
    <property type="entry name" value="IG_LIKE"/>
    <property type="match status" value="2"/>
</dbReference>
<keyword evidence="5 19" id="KW-0812">Transmembrane</keyword>
<evidence type="ECO:0000259" key="21">
    <source>
        <dbReference type="PROSITE" id="PS50835"/>
    </source>
</evidence>
<dbReference type="InterPro" id="IPR013783">
    <property type="entry name" value="Ig-like_fold"/>
</dbReference>
<keyword evidence="16" id="KW-0325">Glycoprotein</keyword>
<dbReference type="GO" id="GO:0005007">
    <property type="term" value="F:fibroblast growth factor receptor activity"/>
    <property type="evidence" value="ECO:0007669"/>
    <property type="project" value="TreeGrafter"/>
</dbReference>
<feature type="signal peptide" evidence="20">
    <location>
        <begin position="1"/>
        <end position="16"/>
    </location>
</feature>
<keyword evidence="15" id="KW-0675">Receptor</keyword>
<dbReference type="InterPro" id="IPR036179">
    <property type="entry name" value="Ig-like_dom_sf"/>
</dbReference>
<evidence type="ECO:0000256" key="1">
    <source>
        <dbReference type="ARBA" id="ARBA00004167"/>
    </source>
</evidence>
<dbReference type="GO" id="GO:0017134">
    <property type="term" value="F:fibroblast growth factor binding"/>
    <property type="evidence" value="ECO:0007669"/>
    <property type="project" value="TreeGrafter"/>
</dbReference>
<evidence type="ECO:0000256" key="20">
    <source>
        <dbReference type="SAM" id="SignalP"/>
    </source>
</evidence>
<dbReference type="InterPro" id="IPR013098">
    <property type="entry name" value="Ig_I-set"/>
</dbReference>
<evidence type="ECO:0000256" key="4">
    <source>
        <dbReference type="ARBA" id="ARBA00022679"/>
    </source>
</evidence>
<dbReference type="Pfam" id="PF07679">
    <property type="entry name" value="I-set"/>
    <property type="match status" value="1"/>
</dbReference>
<dbReference type="FunFam" id="2.60.40.10:FF:000016">
    <property type="entry name" value="Fibroblast growth factor receptor"/>
    <property type="match status" value="1"/>
</dbReference>
<sequence>MYVVLSFGLLLSTAWANRANERNRNAITINLRPDENDTLTNLESNFFPSVIDNEGNKPRFTAPAKNRRRNIQRPVGSSARLRCKATGKPKPEIIWYKDNKQIVEERNSNDHVHTQKWTLHLSDLRNEDSGKYTCRVYNRAGMINYTYTVEVIEKIKMKPELIPPHPVNMTVKYGGMAQFQCRVRSDSEPTIKWLKQVSTKSTTQLNNTIKVDNQLFAVLKTGDVWSRKDGTFLNKLVITNARMADAGMYICLGANTLGYSFRQAFLTVNISDSQLLKEKNARSSSSHSGFNPTTLTLVIAIPSACVIFFVITTVYILHRKHTCMASSSQKLTVTVTRTPKHNISANHLDKDQFRPLKSQSPHGYSQKRSETPYSESPYSEQYDGVPYSVSEVQYGSDRQYRDYPEVAHPSHAGVYLAPGSISDYPDLQSNPGDYRHTNSIASDYREINSGRSDLSSLPRLGNNHHNNYLNA</sequence>
<proteinExistence type="predicted"/>
<dbReference type="AlphaFoldDB" id="A0A8S4NNV1"/>
<keyword evidence="17" id="KW-0393">Immunoglobulin domain</keyword>
<keyword evidence="14" id="KW-1015">Disulfide bond</keyword>
<dbReference type="PANTHER" id="PTHR19890:SF10">
    <property type="entry name" value="FIBROBLAST GROWTH FACTOR RECEPTOR-LIKE 1"/>
    <property type="match status" value="1"/>
</dbReference>
<feature type="domain" description="Ig-like" evidence="21">
    <location>
        <begin position="159"/>
        <end position="267"/>
    </location>
</feature>
<evidence type="ECO:0000256" key="18">
    <source>
        <dbReference type="SAM" id="MobiDB-lite"/>
    </source>
</evidence>
<dbReference type="InterPro" id="IPR007110">
    <property type="entry name" value="Ig-like_dom"/>
</dbReference>
<accession>A0A8S4NNV1</accession>
<dbReference type="FunFam" id="2.60.40.10:FF:000020">
    <property type="entry name" value="Fibroblast growth factor receptor"/>
    <property type="match status" value="1"/>
</dbReference>
<evidence type="ECO:0000313" key="23">
    <source>
        <dbReference type="Proteomes" id="UP000749559"/>
    </source>
</evidence>
<organism evidence="22 23">
    <name type="scientific">Owenia fusiformis</name>
    <name type="common">Polychaete worm</name>
    <dbReference type="NCBI Taxonomy" id="6347"/>
    <lineage>
        <taxon>Eukaryota</taxon>
        <taxon>Metazoa</taxon>
        <taxon>Spiralia</taxon>
        <taxon>Lophotrochozoa</taxon>
        <taxon>Annelida</taxon>
        <taxon>Polychaeta</taxon>
        <taxon>Sedentaria</taxon>
        <taxon>Canalipalpata</taxon>
        <taxon>Sabellida</taxon>
        <taxon>Oweniida</taxon>
        <taxon>Oweniidae</taxon>
        <taxon>Owenia</taxon>
    </lineage>
</organism>
<dbReference type="InterPro" id="IPR003599">
    <property type="entry name" value="Ig_sub"/>
</dbReference>
<evidence type="ECO:0000256" key="7">
    <source>
        <dbReference type="ARBA" id="ARBA00022737"/>
    </source>
</evidence>
<dbReference type="Proteomes" id="UP000749559">
    <property type="component" value="Unassembled WGS sequence"/>
</dbReference>
<gene>
    <name evidence="22" type="ORF">OFUS_LOCUS9297</name>
</gene>
<evidence type="ECO:0000256" key="6">
    <source>
        <dbReference type="ARBA" id="ARBA00022729"/>
    </source>
</evidence>
<keyword evidence="9" id="KW-0418">Kinase</keyword>
<feature type="transmembrane region" description="Helical" evidence="19">
    <location>
        <begin position="295"/>
        <end position="317"/>
    </location>
</feature>
<dbReference type="InterPro" id="IPR003598">
    <property type="entry name" value="Ig_sub2"/>
</dbReference>
<keyword evidence="12 19" id="KW-0472">Membrane</keyword>
<keyword evidence="11 19" id="KW-1133">Transmembrane helix</keyword>
<keyword evidence="3" id="KW-0597">Phosphoprotein</keyword>
<name>A0A8S4NNV1_OWEFU</name>
<keyword evidence="6 20" id="KW-0732">Signal</keyword>
<feature type="compositionally biased region" description="Low complexity" evidence="18">
    <location>
        <begin position="371"/>
        <end position="380"/>
    </location>
</feature>
<feature type="domain" description="Ig-like" evidence="21">
    <location>
        <begin position="58"/>
        <end position="150"/>
    </location>
</feature>
<keyword evidence="23" id="KW-1185">Reference proteome</keyword>
<keyword evidence="13" id="KW-0829">Tyrosine-protein kinase</keyword>
<dbReference type="SUPFAM" id="SSF48726">
    <property type="entry name" value="Immunoglobulin"/>
    <property type="match status" value="2"/>
</dbReference>
<evidence type="ECO:0000256" key="16">
    <source>
        <dbReference type="ARBA" id="ARBA00023180"/>
    </source>
</evidence>
<dbReference type="GO" id="GO:0005524">
    <property type="term" value="F:ATP binding"/>
    <property type="evidence" value="ECO:0007669"/>
    <property type="project" value="UniProtKB-KW"/>
</dbReference>